<feature type="chain" id="PRO_5002330910" evidence="1">
    <location>
        <begin position="21"/>
        <end position="518"/>
    </location>
</feature>
<evidence type="ECO:0000256" key="1">
    <source>
        <dbReference type="SAM" id="SignalP"/>
    </source>
</evidence>
<keyword evidence="1" id="KW-0732">Signal</keyword>
<dbReference type="InterPro" id="IPR023366">
    <property type="entry name" value="ATP_synth_asu-like_sf"/>
</dbReference>
<dbReference type="RefSeq" id="WP_045025723.1">
    <property type="nucleotide sequence ID" value="NZ_JRHC01000001.1"/>
</dbReference>
<proteinExistence type="predicted"/>
<gene>
    <name evidence="2" type="ORF">LH29_01115</name>
</gene>
<accession>A0A0D8JBN9</accession>
<dbReference type="AlphaFoldDB" id="A0A0D8JBN9"/>
<dbReference type="Gene3D" id="2.40.30.20">
    <property type="match status" value="1"/>
</dbReference>
<dbReference type="Proteomes" id="UP000032544">
    <property type="component" value="Unassembled WGS sequence"/>
</dbReference>
<feature type="signal peptide" evidence="1">
    <location>
        <begin position="1"/>
        <end position="20"/>
    </location>
</feature>
<reference evidence="2 3" key="1">
    <citation type="submission" date="2014-09" db="EMBL/GenBank/DDBJ databases">
        <title>Draft Genome Sequence of Draconibacterium sp. JN14CK-3.</title>
        <authorList>
            <person name="Dong C."/>
            <person name="Lai Q."/>
            <person name="Shao Z."/>
        </authorList>
    </citation>
    <scope>NUCLEOTIDE SEQUENCE [LARGE SCALE GENOMIC DNA]</scope>
    <source>
        <strain evidence="2 3">JN14CK-3</strain>
    </source>
</reference>
<organism evidence="2 3">
    <name type="scientific">Draconibacterium sediminis</name>
    <dbReference type="NCBI Taxonomy" id="1544798"/>
    <lineage>
        <taxon>Bacteria</taxon>
        <taxon>Pseudomonadati</taxon>
        <taxon>Bacteroidota</taxon>
        <taxon>Bacteroidia</taxon>
        <taxon>Marinilabiliales</taxon>
        <taxon>Prolixibacteraceae</taxon>
        <taxon>Draconibacterium</taxon>
    </lineage>
</organism>
<protein>
    <submittedName>
        <fullName evidence="2">Uncharacterized protein</fullName>
    </submittedName>
</protein>
<evidence type="ECO:0000313" key="3">
    <source>
        <dbReference type="Proteomes" id="UP000032544"/>
    </source>
</evidence>
<keyword evidence="3" id="KW-1185">Reference proteome</keyword>
<dbReference type="EMBL" id="JRHC01000001">
    <property type="protein sequence ID" value="KJF44159.1"/>
    <property type="molecule type" value="Genomic_DNA"/>
</dbReference>
<comment type="caution">
    <text evidence="2">The sequence shown here is derived from an EMBL/GenBank/DDBJ whole genome shotgun (WGS) entry which is preliminary data.</text>
</comment>
<name>A0A0D8JBN9_9BACT</name>
<sequence>MKKFLILFLFFSVTFQVVWSSSLTSISESADNVYTAFTDKLIVTSSDIEVIWPKSFTHDNYFLYTRAWTEETIDGKTVQIQNGIYDFNKNAAGFSLKLKNPQGYLTYYAVDTTLFDLNNFWSKDEITPTDTSRWGNTGSGTIISVNGQTGVVLLDADDINDASTFKKFTNQADIDRLASTSGFNSGDQDTTNIPGLQKFVEDHSTGFSQEAVNKFCDTIVQTAHGFSVGDWVGYSNFSRSFIKPIANDAITADVIGVVAEVIDANTFSYQFAGIYTKGSWTLGANYFLSTSAAGNAISNQTYEHGDVRLFLGTGVNNGLLIEIALGDEIDTTTFFNPVTGTTDDIEPGSSNLFNQTHTGEVKGAIELTVADSVIDAANLKVINAPNSGDRLTFDDSGNLNWKDDLIQKVLNGSYTTSFSHDASAASIGAYTLNTTGTVTISIYNLKSGYQGTIFLSIGASNPSSVTVQGYSDSGGTLISNQIEFNSIYNTANKMSSCTYTCVDNGTNLELILQYGQEP</sequence>
<evidence type="ECO:0000313" key="2">
    <source>
        <dbReference type="EMBL" id="KJF44159.1"/>
    </source>
</evidence>